<dbReference type="SUPFAM" id="SSF52540">
    <property type="entry name" value="P-loop containing nucleoside triphosphate hydrolases"/>
    <property type="match status" value="1"/>
</dbReference>
<comment type="function">
    <text evidence="5">GTPase involved in pre-60S ribosomal subunit maturation.</text>
</comment>
<evidence type="ECO:0000256" key="2">
    <source>
        <dbReference type="ARBA" id="ARBA00022741"/>
    </source>
</evidence>
<dbReference type="CDD" id="cd01858">
    <property type="entry name" value="NGP_1"/>
    <property type="match status" value="1"/>
</dbReference>
<evidence type="ECO:0000256" key="3">
    <source>
        <dbReference type="ARBA" id="ARBA00023134"/>
    </source>
</evidence>
<dbReference type="Gene3D" id="3.40.50.300">
    <property type="entry name" value="P-loop containing nucleotide triphosphate hydrolases"/>
    <property type="match status" value="1"/>
</dbReference>
<evidence type="ECO:0000256" key="1">
    <source>
        <dbReference type="ARBA" id="ARBA00004604"/>
    </source>
</evidence>
<dbReference type="PANTHER" id="PTHR11089:SF9">
    <property type="entry name" value="NUCLEOLAR GTP-BINDING PROTEIN 2"/>
    <property type="match status" value="1"/>
</dbReference>
<dbReference type="FunFam" id="3.40.50.300:FF:000559">
    <property type="entry name" value="Nuclear/nucleolar GTPase 2"/>
    <property type="match status" value="1"/>
</dbReference>
<dbReference type="InterPro" id="IPR006073">
    <property type="entry name" value="GTP-bd"/>
</dbReference>
<feature type="compositionally biased region" description="Gly residues" evidence="6">
    <location>
        <begin position="7"/>
        <end position="18"/>
    </location>
</feature>
<feature type="compositionally biased region" description="Acidic residues" evidence="6">
    <location>
        <begin position="631"/>
        <end position="644"/>
    </location>
</feature>
<comment type="subcellular location">
    <subcellularLocation>
        <location evidence="1 5">Nucleus</location>
        <location evidence="1 5">Nucleolus</location>
    </subcellularLocation>
</comment>
<evidence type="ECO:0000313" key="8">
    <source>
        <dbReference type="EMBL" id="CAD8584302.1"/>
    </source>
</evidence>
<feature type="compositionally biased region" description="Acidic residues" evidence="6">
    <location>
        <begin position="605"/>
        <end position="614"/>
    </location>
</feature>
<dbReference type="PROSITE" id="PS51721">
    <property type="entry name" value="G_CP"/>
    <property type="match status" value="1"/>
</dbReference>
<dbReference type="InterPro" id="IPR030378">
    <property type="entry name" value="G_CP_dom"/>
</dbReference>
<feature type="compositionally biased region" description="Basic residues" evidence="6">
    <location>
        <begin position="720"/>
        <end position="729"/>
    </location>
</feature>
<gene>
    <name evidence="8" type="ORF">OMED0929_LOCUS4843</name>
</gene>
<accession>A0A6U0F9M2</accession>
<dbReference type="Pfam" id="PF01926">
    <property type="entry name" value="MMR_HSR1"/>
    <property type="match status" value="1"/>
</dbReference>
<keyword evidence="4 5" id="KW-0539">Nucleus</keyword>
<dbReference type="Gene3D" id="1.10.1580.10">
    <property type="match status" value="1"/>
</dbReference>
<feature type="compositionally biased region" description="Acidic residues" evidence="6">
    <location>
        <begin position="537"/>
        <end position="564"/>
    </location>
</feature>
<reference evidence="8" key="1">
    <citation type="submission" date="2021-01" db="EMBL/GenBank/DDBJ databases">
        <authorList>
            <person name="Corre E."/>
            <person name="Pelletier E."/>
            <person name="Niang G."/>
            <person name="Scheremetjew M."/>
            <person name="Finn R."/>
            <person name="Kale V."/>
            <person name="Holt S."/>
            <person name="Cochrane G."/>
            <person name="Meng A."/>
            <person name="Brown T."/>
            <person name="Cohen L."/>
        </authorList>
    </citation>
    <scope>NUCLEOTIDE SEQUENCE</scope>
    <source>
        <strain evidence="8">Clade-D-RCC2572</strain>
    </source>
</reference>
<proteinExistence type="inferred from homology"/>
<evidence type="ECO:0000256" key="5">
    <source>
        <dbReference type="RuleBase" id="RU364023"/>
    </source>
</evidence>
<dbReference type="PRINTS" id="PR00326">
    <property type="entry name" value="GTP1OBG"/>
</dbReference>
<feature type="compositionally biased region" description="Basic and acidic residues" evidence="6">
    <location>
        <begin position="708"/>
        <end position="719"/>
    </location>
</feature>
<keyword evidence="3 5" id="KW-0342">GTP-binding</keyword>
<dbReference type="GO" id="GO:0005730">
    <property type="term" value="C:nucleolus"/>
    <property type="evidence" value="ECO:0007669"/>
    <property type="project" value="UniProtKB-SubCell"/>
</dbReference>
<comment type="similarity">
    <text evidence="5">Belongs to the TRAFAC class YlqF/YawG GTPase family. RsgA subfamily.</text>
</comment>
<dbReference type="InterPro" id="IPR024929">
    <property type="entry name" value="GNL2_CP_dom"/>
</dbReference>
<keyword evidence="2 5" id="KW-0547">Nucleotide-binding</keyword>
<dbReference type="GO" id="GO:0016787">
    <property type="term" value="F:hydrolase activity"/>
    <property type="evidence" value="ECO:0007669"/>
    <property type="project" value="UniProtKB-KW"/>
</dbReference>
<feature type="domain" description="CP-type G" evidence="7">
    <location>
        <begin position="219"/>
        <end position="382"/>
    </location>
</feature>
<name>A0A6U0F9M2_9CHLO</name>
<feature type="compositionally biased region" description="Acidic residues" evidence="6">
    <location>
        <begin position="578"/>
        <end position="594"/>
    </location>
</feature>
<dbReference type="EMBL" id="HBEW01005753">
    <property type="protein sequence ID" value="CAD8584302.1"/>
    <property type="molecule type" value="Transcribed_RNA"/>
</dbReference>
<dbReference type="InterPro" id="IPR023179">
    <property type="entry name" value="GTP-bd_ortho_bundle_sf"/>
</dbReference>
<dbReference type="PANTHER" id="PTHR11089">
    <property type="entry name" value="GTP-BINDING PROTEIN-RELATED"/>
    <property type="match status" value="1"/>
</dbReference>
<feature type="region of interest" description="Disordered" evidence="6">
    <location>
        <begin position="537"/>
        <end position="735"/>
    </location>
</feature>
<evidence type="ECO:0000259" key="7">
    <source>
        <dbReference type="PROSITE" id="PS51721"/>
    </source>
</evidence>
<dbReference type="InterPro" id="IPR050755">
    <property type="entry name" value="TRAFAC_YlqF/YawG_RiboMat"/>
</dbReference>
<feature type="region of interest" description="Disordered" evidence="6">
    <location>
        <begin position="1"/>
        <end position="43"/>
    </location>
</feature>
<sequence length="735" mass="81678">MAKKQRGVGGKSPGGGSAGASKPKHSLSVVGRTNGSTNTHERSAATVRRLQMYKQRPVRDAKGKILKQDLQSKELPSTRIVPDRRWFGNTRVIGQKQLEEFREEMATKSKDGYTVLIKQKKLPLSLLKDPERGRARRVNLLGQTSFADTFGSNKRRKKPKLASDDLQALASNAEKMGDVYTEGVQTGVITDRDLVVEDDGVRREAKAGMFEKGQSKRIWGELYKVVDSSDVIIQVIDVRDPMGTRCYHLEQHLKKDAMKRHKHMILLLNKVDLVPAWVTKRWLHTLSREFPTIAFHASVSNPFGKGAVLSLLRQFSRLRMDKQNISVGFVGYPNVGKSSVINALRAKRVCITAPIPGETKVWQYVNLTKRIFLIDCPGVVYHDTEDTDTDSVLKGVTRISNLDDAQEHIADVVARVKAEYLRRAYKIPSWTDPDDFLRQVARMNGKLLKGGEEDVNAVAKVILQDWQRGRIPWFAPPPSLPDGPSQTTVNVLESASAVEKEAAQGFAAVAAEVTMRQVHRRMPQAHGLFDEEDAHDQEYATEDEDEPASEAEDDDDDDDNEDDGEGGKASKRKRDALSDDEVDEERDEDEEEDEKQAPPVHGELSESEDVDINDETGGGIDEETLKKFASDDDEDDNDDSDSDSDGYGPGGLSFDQVLAEIKGEVKEKPSGVSGSNKSHNKKPRGETYGAAKPKGKAHKGTVSFVSKAKADDGKRDRSKGARRPTREKRSKMLDI</sequence>
<dbReference type="AlphaFoldDB" id="A0A6U0F9M2"/>
<dbReference type="Pfam" id="PF08153">
    <property type="entry name" value="NGP1NT"/>
    <property type="match status" value="1"/>
</dbReference>
<evidence type="ECO:0000256" key="4">
    <source>
        <dbReference type="ARBA" id="ARBA00023242"/>
    </source>
</evidence>
<dbReference type="GO" id="GO:0005525">
    <property type="term" value="F:GTP binding"/>
    <property type="evidence" value="ECO:0007669"/>
    <property type="project" value="UniProtKB-KW"/>
</dbReference>
<keyword evidence="5" id="KW-0378">Hydrolase</keyword>
<protein>
    <recommendedName>
        <fullName evidence="5">Nuclear/nucleolar GTPase 2</fullName>
    </recommendedName>
</protein>
<dbReference type="InterPro" id="IPR012971">
    <property type="entry name" value="NOG2_N_dom"/>
</dbReference>
<evidence type="ECO:0000256" key="6">
    <source>
        <dbReference type="SAM" id="MobiDB-lite"/>
    </source>
</evidence>
<dbReference type="InterPro" id="IPR027417">
    <property type="entry name" value="P-loop_NTPase"/>
</dbReference>
<organism evidence="8">
    <name type="scientific">Ostreococcus mediterraneus</name>
    <dbReference type="NCBI Taxonomy" id="1486918"/>
    <lineage>
        <taxon>Eukaryota</taxon>
        <taxon>Viridiplantae</taxon>
        <taxon>Chlorophyta</taxon>
        <taxon>Mamiellophyceae</taxon>
        <taxon>Mamiellales</taxon>
        <taxon>Bathycoccaceae</taxon>
        <taxon>Ostreococcus</taxon>
    </lineage>
</organism>